<dbReference type="HOGENOM" id="CLU_2776960_0_0_1"/>
<protein>
    <recommendedName>
        <fullName evidence="4">Secreted protein</fullName>
    </recommendedName>
</protein>
<dbReference type="EMBL" id="KN831969">
    <property type="protein sequence ID" value="KIO04718.1"/>
    <property type="molecule type" value="Genomic_DNA"/>
</dbReference>
<sequence>MCFHLYCTVLSWIVLATLPNLRSGAPEFTEIPVGLGAPLGSLGKPVLGRKSHLLASINSRVDMPLLLSP</sequence>
<evidence type="ECO:0008006" key="4">
    <source>
        <dbReference type="Google" id="ProtNLM"/>
    </source>
</evidence>
<feature type="chain" id="PRO_5002175445" description="Secreted protein" evidence="1">
    <location>
        <begin position="25"/>
        <end position="69"/>
    </location>
</feature>
<reference evidence="3" key="2">
    <citation type="submission" date="2015-01" db="EMBL/GenBank/DDBJ databases">
        <title>Evolutionary Origins and Diversification of the Mycorrhizal Mutualists.</title>
        <authorList>
            <consortium name="DOE Joint Genome Institute"/>
            <consortium name="Mycorrhizal Genomics Consortium"/>
            <person name="Kohler A."/>
            <person name="Kuo A."/>
            <person name="Nagy L.G."/>
            <person name="Floudas D."/>
            <person name="Copeland A."/>
            <person name="Barry K.W."/>
            <person name="Cichocki N."/>
            <person name="Veneault-Fourrey C."/>
            <person name="LaButti K."/>
            <person name="Lindquist E.A."/>
            <person name="Lipzen A."/>
            <person name="Lundell T."/>
            <person name="Morin E."/>
            <person name="Murat C."/>
            <person name="Riley R."/>
            <person name="Ohm R."/>
            <person name="Sun H."/>
            <person name="Tunlid A."/>
            <person name="Henrissat B."/>
            <person name="Grigoriev I.V."/>
            <person name="Hibbett D.S."/>
            <person name="Martin F."/>
        </authorList>
    </citation>
    <scope>NUCLEOTIDE SEQUENCE [LARGE SCALE GENOMIC DNA]</scope>
    <source>
        <strain evidence="3">Marx 270</strain>
    </source>
</reference>
<keyword evidence="3" id="KW-1185">Reference proteome</keyword>
<evidence type="ECO:0000256" key="1">
    <source>
        <dbReference type="SAM" id="SignalP"/>
    </source>
</evidence>
<reference evidence="2 3" key="1">
    <citation type="submission" date="2014-04" db="EMBL/GenBank/DDBJ databases">
        <authorList>
            <consortium name="DOE Joint Genome Institute"/>
            <person name="Kuo A."/>
            <person name="Kohler A."/>
            <person name="Costa M.D."/>
            <person name="Nagy L.G."/>
            <person name="Floudas D."/>
            <person name="Copeland A."/>
            <person name="Barry K.W."/>
            <person name="Cichocki N."/>
            <person name="Veneault-Fourrey C."/>
            <person name="LaButti K."/>
            <person name="Lindquist E.A."/>
            <person name="Lipzen A."/>
            <person name="Lundell T."/>
            <person name="Morin E."/>
            <person name="Murat C."/>
            <person name="Sun H."/>
            <person name="Tunlid A."/>
            <person name="Henrissat B."/>
            <person name="Grigoriev I.V."/>
            <person name="Hibbett D.S."/>
            <person name="Martin F."/>
            <person name="Nordberg H.P."/>
            <person name="Cantor M.N."/>
            <person name="Hua S.X."/>
        </authorList>
    </citation>
    <scope>NUCLEOTIDE SEQUENCE [LARGE SCALE GENOMIC DNA]</scope>
    <source>
        <strain evidence="2 3">Marx 270</strain>
    </source>
</reference>
<gene>
    <name evidence="2" type="ORF">M404DRAFT_537702</name>
</gene>
<name>A0A0C3J6P8_PISTI</name>
<evidence type="ECO:0000313" key="3">
    <source>
        <dbReference type="Proteomes" id="UP000054217"/>
    </source>
</evidence>
<dbReference type="Proteomes" id="UP000054217">
    <property type="component" value="Unassembled WGS sequence"/>
</dbReference>
<evidence type="ECO:0000313" key="2">
    <source>
        <dbReference type="EMBL" id="KIO04718.1"/>
    </source>
</evidence>
<dbReference type="AlphaFoldDB" id="A0A0C3J6P8"/>
<feature type="signal peptide" evidence="1">
    <location>
        <begin position="1"/>
        <end position="24"/>
    </location>
</feature>
<accession>A0A0C3J6P8</accession>
<keyword evidence="1" id="KW-0732">Signal</keyword>
<organism evidence="2 3">
    <name type="scientific">Pisolithus tinctorius Marx 270</name>
    <dbReference type="NCBI Taxonomy" id="870435"/>
    <lineage>
        <taxon>Eukaryota</taxon>
        <taxon>Fungi</taxon>
        <taxon>Dikarya</taxon>
        <taxon>Basidiomycota</taxon>
        <taxon>Agaricomycotina</taxon>
        <taxon>Agaricomycetes</taxon>
        <taxon>Agaricomycetidae</taxon>
        <taxon>Boletales</taxon>
        <taxon>Sclerodermatineae</taxon>
        <taxon>Pisolithaceae</taxon>
        <taxon>Pisolithus</taxon>
    </lineage>
</organism>
<dbReference type="InParanoid" id="A0A0C3J6P8"/>
<proteinExistence type="predicted"/>